<dbReference type="AlphaFoldDB" id="A0A2S5KUZ2"/>
<dbReference type="SUPFAM" id="SSF55781">
    <property type="entry name" value="GAF domain-like"/>
    <property type="match status" value="1"/>
</dbReference>
<accession>A0A2S5KUZ2</accession>
<dbReference type="Pfam" id="PF08448">
    <property type="entry name" value="PAS_4"/>
    <property type="match status" value="1"/>
</dbReference>
<organism evidence="3 4">
    <name type="scientific">Proteobacteria bacterium 228</name>
    <dbReference type="NCBI Taxonomy" id="2083153"/>
    <lineage>
        <taxon>Bacteria</taxon>
        <taxon>Pseudomonadati</taxon>
        <taxon>Pseudomonadota</taxon>
    </lineage>
</organism>
<protein>
    <recommendedName>
        <fullName evidence="5">PAS domain S-box protein</fullName>
    </recommendedName>
</protein>
<feature type="domain" description="PAC" evidence="1">
    <location>
        <begin position="91"/>
        <end position="146"/>
    </location>
</feature>
<proteinExistence type="predicted"/>
<dbReference type="SMART" id="SM00471">
    <property type="entry name" value="HDc"/>
    <property type="match status" value="1"/>
</dbReference>
<dbReference type="Pfam" id="PF13185">
    <property type="entry name" value="GAF_2"/>
    <property type="match status" value="1"/>
</dbReference>
<dbReference type="EMBL" id="PRLP01000012">
    <property type="protein sequence ID" value="PPC78664.1"/>
    <property type="molecule type" value="Genomic_DNA"/>
</dbReference>
<reference evidence="3 4" key="1">
    <citation type="submission" date="2018-02" db="EMBL/GenBank/DDBJ databases">
        <title>novel marine gammaproteobacteria from coastal saline agro ecosystem.</title>
        <authorList>
            <person name="Krishnan R."/>
            <person name="Ramesh Kumar N."/>
        </authorList>
    </citation>
    <scope>NUCLEOTIDE SEQUENCE [LARGE SCALE GENOMIC DNA]</scope>
    <source>
        <strain evidence="3 4">228</strain>
    </source>
</reference>
<name>A0A2S5KUZ2_9PROT</name>
<dbReference type="InterPro" id="IPR003607">
    <property type="entry name" value="HD/PDEase_dom"/>
</dbReference>
<evidence type="ECO:0000313" key="4">
    <source>
        <dbReference type="Proteomes" id="UP000238196"/>
    </source>
</evidence>
<dbReference type="Gene3D" id="3.30.450.40">
    <property type="match status" value="1"/>
</dbReference>
<evidence type="ECO:0008006" key="5">
    <source>
        <dbReference type="Google" id="ProtNLM"/>
    </source>
</evidence>
<dbReference type="NCBIfam" id="TIGR00229">
    <property type="entry name" value="sensory_box"/>
    <property type="match status" value="1"/>
</dbReference>
<dbReference type="InterPro" id="IPR037522">
    <property type="entry name" value="HD_GYP_dom"/>
</dbReference>
<gene>
    <name evidence="3" type="ORF">C4K68_03930</name>
</gene>
<dbReference type="NCBIfam" id="TIGR00277">
    <property type="entry name" value="HDIG"/>
    <property type="match status" value="1"/>
</dbReference>
<dbReference type="PANTHER" id="PTHR43155">
    <property type="entry name" value="CYCLIC DI-GMP PHOSPHODIESTERASE PA4108-RELATED"/>
    <property type="match status" value="1"/>
</dbReference>
<dbReference type="Proteomes" id="UP000238196">
    <property type="component" value="Unassembled WGS sequence"/>
</dbReference>
<dbReference type="PANTHER" id="PTHR43155:SF2">
    <property type="entry name" value="CYCLIC DI-GMP PHOSPHODIESTERASE PA4108"/>
    <property type="match status" value="1"/>
</dbReference>
<evidence type="ECO:0000259" key="2">
    <source>
        <dbReference type="PROSITE" id="PS51832"/>
    </source>
</evidence>
<dbReference type="InterPro" id="IPR006675">
    <property type="entry name" value="HDIG_dom"/>
</dbReference>
<evidence type="ECO:0000313" key="3">
    <source>
        <dbReference type="EMBL" id="PPC78664.1"/>
    </source>
</evidence>
<dbReference type="Gene3D" id="3.30.450.20">
    <property type="entry name" value="PAS domain"/>
    <property type="match status" value="1"/>
</dbReference>
<dbReference type="InterPro" id="IPR013656">
    <property type="entry name" value="PAS_4"/>
</dbReference>
<dbReference type="SUPFAM" id="SSF55785">
    <property type="entry name" value="PYP-like sensor domain (PAS domain)"/>
    <property type="match status" value="1"/>
</dbReference>
<dbReference type="CDD" id="cd00077">
    <property type="entry name" value="HDc"/>
    <property type="match status" value="1"/>
</dbReference>
<dbReference type="PROSITE" id="PS50113">
    <property type="entry name" value="PAC"/>
    <property type="match status" value="1"/>
</dbReference>
<dbReference type="InterPro" id="IPR000700">
    <property type="entry name" value="PAS-assoc_C"/>
</dbReference>
<dbReference type="OrthoDB" id="5288086at2"/>
<dbReference type="Gene3D" id="1.10.3210.10">
    <property type="entry name" value="Hypothetical protein af1432"/>
    <property type="match status" value="1"/>
</dbReference>
<feature type="domain" description="HD-GYP" evidence="2">
    <location>
        <begin position="333"/>
        <end position="528"/>
    </location>
</feature>
<dbReference type="InterPro" id="IPR029016">
    <property type="entry name" value="GAF-like_dom_sf"/>
</dbReference>
<sequence>MNQRIQPADQVSESAAPAIPDVFSLYLQATDRLPHRLLLKDTHSVYIACNQRYADDFGLCKEQMAGRTDLDFFPAELAARYRADDRLIMASGREHSYEEPYEKDGQTFWVETIKFALYDSGQKVIGIAAMFKDVTERRQNLDALQRQTWALQAMSACNQALVKSASNAHLLQQVCQAMVQRDRYSLAVIYRVDMHATAPAIRLITSAGIARQCTASLEKNWQSALPDCNPIFSCAQTGSVIIDSHLQGASNCGPVTTESRCGLGSVIALPLRLDDGATGVIAVFAPVEDAFGPDEEHLFIELIDNLQFGIESRRTKEAYEASLRQSAQQSRAMEKAMEDALAAIAAVLEQRDPYTAGHQTHVAELAVQIGKELGLEEERLHGLYLGAIVHDLGKIQIPAEILTKPARLNEAEFNLIKQHPEVGYRILQHIQFPWPIADMIRQHHECLDGSGYPQGLQGDEILLEARILSVADIVESMSSDRPYRPALGTDIALNQIRQMSGSKLDPRVVDACIRIVERGEFQPNLMSFAE</sequence>
<dbReference type="SUPFAM" id="SSF109604">
    <property type="entry name" value="HD-domain/PDEase-like"/>
    <property type="match status" value="1"/>
</dbReference>
<dbReference type="GO" id="GO:0008081">
    <property type="term" value="F:phosphoric diester hydrolase activity"/>
    <property type="evidence" value="ECO:0007669"/>
    <property type="project" value="UniProtKB-ARBA"/>
</dbReference>
<comment type="caution">
    <text evidence="3">The sequence shown here is derived from an EMBL/GenBank/DDBJ whole genome shotgun (WGS) entry which is preliminary data.</text>
</comment>
<dbReference type="InterPro" id="IPR000014">
    <property type="entry name" value="PAS"/>
</dbReference>
<dbReference type="InterPro" id="IPR035965">
    <property type="entry name" value="PAS-like_dom_sf"/>
</dbReference>
<dbReference type="Pfam" id="PF13487">
    <property type="entry name" value="HD_5"/>
    <property type="match status" value="1"/>
</dbReference>
<dbReference type="PROSITE" id="PS51832">
    <property type="entry name" value="HD_GYP"/>
    <property type="match status" value="1"/>
</dbReference>
<evidence type="ECO:0000259" key="1">
    <source>
        <dbReference type="PROSITE" id="PS50113"/>
    </source>
</evidence>
<dbReference type="InterPro" id="IPR003018">
    <property type="entry name" value="GAF"/>
</dbReference>
<dbReference type="CDD" id="cd00130">
    <property type="entry name" value="PAS"/>
    <property type="match status" value="1"/>
</dbReference>